<keyword evidence="1" id="KW-1133">Transmembrane helix</keyword>
<gene>
    <name evidence="3" type="ORF">R6U77_10255</name>
</gene>
<dbReference type="SMART" id="SM00460">
    <property type="entry name" value="TGc"/>
    <property type="match status" value="1"/>
</dbReference>
<feature type="transmembrane region" description="Helical" evidence="1">
    <location>
        <begin position="113"/>
        <end position="134"/>
    </location>
</feature>
<dbReference type="Proteomes" id="UP001322664">
    <property type="component" value="Chromosome"/>
</dbReference>
<sequence length="439" mass="50333">MLSELSNLIIFAAVCLIAALLFIFSLKSYLMQVNVRRHLKKELRLNRAEIRQTKGNKAQRFEAYKRVYNNAVYNGRRFRTRRKQRKYEQRLNDELNLMVKNPLTALFSWLKSVVFGAATVILLLSSLLFGSIAVDEFRASSLTLPTVNPQIALKLDSDFNFDLEQQVNQLLNMFTEKPSSFNVEKVATANIAPVYKESDYPAAVTNGEQLGQAMAYHMGQFESDFMIEYYGDATDLQQIVNAAMNWLEGHEPYLSRLRRELSWQATDYRNGYVEFKIEVTYDMTAEQNALVKGIVKQIVSAMPSDLSTVDKVKYVNDYIVTNTKYNLNSQESPYTPYSILVNGEGVCEGYALTALLLLEELNIETKYISGEVTSGELHAWNLVKLDGEWYHLDVTWNDPVPDQGSKVFYNYFLISDEQISKDHFWDTAKYPTTASEGYM</sequence>
<dbReference type="Pfam" id="PF01841">
    <property type="entry name" value="Transglut_core"/>
    <property type="match status" value="1"/>
</dbReference>
<protein>
    <submittedName>
        <fullName evidence="3">Transglutaminase domain-containing protein</fullName>
    </submittedName>
</protein>
<evidence type="ECO:0000259" key="2">
    <source>
        <dbReference type="SMART" id="SM00460"/>
    </source>
</evidence>
<keyword evidence="4" id="KW-1185">Reference proteome</keyword>
<dbReference type="Gene3D" id="3.10.620.30">
    <property type="match status" value="1"/>
</dbReference>
<dbReference type="InterPro" id="IPR052557">
    <property type="entry name" value="CAP/Cytokinesis_protein"/>
</dbReference>
<evidence type="ECO:0000313" key="4">
    <source>
        <dbReference type="Proteomes" id="UP001322664"/>
    </source>
</evidence>
<feature type="transmembrane region" description="Helical" evidence="1">
    <location>
        <begin position="6"/>
        <end position="30"/>
    </location>
</feature>
<dbReference type="PANTHER" id="PTHR46333:SF2">
    <property type="entry name" value="CYTOKINESIS PROTEIN 3"/>
    <property type="match status" value="1"/>
</dbReference>
<reference evidence="3 4" key="1">
    <citation type="submission" date="2023-09" db="EMBL/GenBank/DDBJ databases">
        <authorList>
            <person name="Page C.A."/>
            <person name="Perez-Diaz I.M."/>
        </authorList>
    </citation>
    <scope>NUCLEOTIDE SEQUENCE [LARGE SCALE GENOMIC DNA]</scope>
    <source>
        <strain evidence="3 4">Ll15</strain>
    </source>
</reference>
<organism evidence="3 4">
    <name type="scientific">Lysinibacillus louembei</name>
    <dbReference type="NCBI Taxonomy" id="1470088"/>
    <lineage>
        <taxon>Bacteria</taxon>
        <taxon>Bacillati</taxon>
        <taxon>Bacillota</taxon>
        <taxon>Bacilli</taxon>
        <taxon>Bacillales</taxon>
        <taxon>Bacillaceae</taxon>
        <taxon>Lysinibacillus</taxon>
    </lineage>
</organism>
<name>A0ABZ0RQ16_9BACI</name>
<feature type="domain" description="Transglutaminase-like" evidence="2">
    <location>
        <begin position="339"/>
        <end position="396"/>
    </location>
</feature>
<keyword evidence="1" id="KW-0472">Membrane</keyword>
<evidence type="ECO:0000256" key="1">
    <source>
        <dbReference type="SAM" id="Phobius"/>
    </source>
</evidence>
<keyword evidence="1" id="KW-0812">Transmembrane</keyword>
<proteinExistence type="predicted"/>
<dbReference type="RefSeq" id="WP_319835587.1">
    <property type="nucleotide sequence ID" value="NZ_CP137624.1"/>
</dbReference>
<dbReference type="InterPro" id="IPR038765">
    <property type="entry name" value="Papain-like_cys_pep_sf"/>
</dbReference>
<dbReference type="SUPFAM" id="SSF54001">
    <property type="entry name" value="Cysteine proteinases"/>
    <property type="match status" value="1"/>
</dbReference>
<dbReference type="PANTHER" id="PTHR46333">
    <property type="entry name" value="CYTOKINESIS PROTEIN 3"/>
    <property type="match status" value="1"/>
</dbReference>
<dbReference type="InterPro" id="IPR002931">
    <property type="entry name" value="Transglutaminase-like"/>
</dbReference>
<accession>A0ABZ0RQ16</accession>
<evidence type="ECO:0000313" key="3">
    <source>
        <dbReference type="EMBL" id="WPK10317.1"/>
    </source>
</evidence>
<dbReference type="EMBL" id="CP137624">
    <property type="protein sequence ID" value="WPK10317.1"/>
    <property type="molecule type" value="Genomic_DNA"/>
</dbReference>